<keyword evidence="9" id="KW-1185">Reference proteome</keyword>
<feature type="domain" description="Sororin C-terminal region" evidence="7">
    <location>
        <begin position="283"/>
        <end position="303"/>
    </location>
</feature>
<accession>A0A2Z7BKX1</accession>
<dbReference type="Proteomes" id="UP000250235">
    <property type="component" value="Unassembled WGS sequence"/>
</dbReference>
<sequence>MTDSFTPLAKVKDKGKATVGRFSFTSPRRIGKACSTLGKTEEKDVENFSLSSGSLEKVKGFRKGILNPSSCSHEKTENRNANLNDVGCSKNKIELGKGIANRSNYSFDQKKDEGQVILELPGSSIQRTNSVGKAILNSNSPFVEKTKEKLKSVNHSSYSPEKTREKAKAILAPVNMVEWSSAALPVICLPARRKTVKKKKDTAASSCPPMRRTQKILLAVLSCFEGKFVVLHSSLLDILLIRDDLNEAGDMNSSKSLTVPRPKFKKKQCPHPKSVDESCLPLDFIEQQRAYFKEVDEFELAEEEISQDELD</sequence>
<comment type="similarity">
    <text evidence="5">Belongs to the sororin family.</text>
</comment>
<keyword evidence="2" id="KW-0498">Mitosis</keyword>
<keyword evidence="4" id="KW-0131">Cell cycle</keyword>
<dbReference type="AlphaFoldDB" id="A0A2Z7BKX1"/>
<dbReference type="InterPro" id="IPR057337">
    <property type="entry name" value="Sororin_C"/>
</dbReference>
<keyword evidence="3" id="KW-0539">Nucleus</keyword>
<dbReference type="PANTHER" id="PTHR35740:SF1">
    <property type="entry name" value="OS12G0111700 PROTEIN"/>
    <property type="match status" value="1"/>
</dbReference>
<evidence type="ECO:0000256" key="3">
    <source>
        <dbReference type="ARBA" id="ARBA00023242"/>
    </source>
</evidence>
<gene>
    <name evidence="8" type="ORF">F511_04900</name>
</gene>
<evidence type="ECO:0000313" key="8">
    <source>
        <dbReference type="EMBL" id="KZV34926.1"/>
    </source>
</evidence>
<dbReference type="GO" id="GO:0051301">
    <property type="term" value="P:cell division"/>
    <property type="evidence" value="ECO:0007669"/>
    <property type="project" value="UniProtKB-KW"/>
</dbReference>
<evidence type="ECO:0000256" key="4">
    <source>
        <dbReference type="ARBA" id="ARBA00023306"/>
    </source>
</evidence>
<organism evidence="8 9">
    <name type="scientific">Dorcoceras hygrometricum</name>
    <dbReference type="NCBI Taxonomy" id="472368"/>
    <lineage>
        <taxon>Eukaryota</taxon>
        <taxon>Viridiplantae</taxon>
        <taxon>Streptophyta</taxon>
        <taxon>Embryophyta</taxon>
        <taxon>Tracheophyta</taxon>
        <taxon>Spermatophyta</taxon>
        <taxon>Magnoliopsida</taxon>
        <taxon>eudicotyledons</taxon>
        <taxon>Gunneridae</taxon>
        <taxon>Pentapetalae</taxon>
        <taxon>asterids</taxon>
        <taxon>lamiids</taxon>
        <taxon>Lamiales</taxon>
        <taxon>Gesneriaceae</taxon>
        <taxon>Didymocarpoideae</taxon>
        <taxon>Trichosporeae</taxon>
        <taxon>Loxocarpinae</taxon>
        <taxon>Dorcoceras</taxon>
    </lineage>
</organism>
<evidence type="ECO:0000256" key="1">
    <source>
        <dbReference type="ARBA" id="ARBA00022618"/>
    </source>
</evidence>
<evidence type="ECO:0000256" key="2">
    <source>
        <dbReference type="ARBA" id="ARBA00022776"/>
    </source>
</evidence>
<dbReference type="Pfam" id="PF25220">
    <property type="entry name" value="Sororin_C"/>
    <property type="match status" value="1"/>
</dbReference>
<protein>
    <recommendedName>
        <fullName evidence="7">Sororin C-terminal region domain-containing protein</fullName>
    </recommendedName>
</protein>
<dbReference type="EMBL" id="KV005015">
    <property type="protein sequence ID" value="KZV34926.1"/>
    <property type="molecule type" value="Genomic_DNA"/>
</dbReference>
<evidence type="ECO:0000256" key="5">
    <source>
        <dbReference type="ARBA" id="ARBA00093465"/>
    </source>
</evidence>
<name>A0A2Z7BKX1_9LAMI</name>
<feature type="region of interest" description="Disordered" evidence="6">
    <location>
        <begin position="252"/>
        <end position="275"/>
    </location>
</feature>
<dbReference type="OrthoDB" id="1903589at2759"/>
<proteinExistence type="inferred from homology"/>
<evidence type="ECO:0000259" key="7">
    <source>
        <dbReference type="Pfam" id="PF25220"/>
    </source>
</evidence>
<evidence type="ECO:0000256" key="6">
    <source>
        <dbReference type="SAM" id="MobiDB-lite"/>
    </source>
</evidence>
<dbReference type="GO" id="GO:0005634">
    <property type="term" value="C:nucleus"/>
    <property type="evidence" value="ECO:0007669"/>
    <property type="project" value="UniProtKB-SubCell"/>
</dbReference>
<reference evidence="8 9" key="1">
    <citation type="journal article" date="2015" name="Proc. Natl. Acad. Sci. U.S.A.">
        <title>The resurrection genome of Boea hygrometrica: A blueprint for survival of dehydration.</title>
        <authorList>
            <person name="Xiao L."/>
            <person name="Yang G."/>
            <person name="Zhang L."/>
            <person name="Yang X."/>
            <person name="Zhao S."/>
            <person name="Ji Z."/>
            <person name="Zhou Q."/>
            <person name="Hu M."/>
            <person name="Wang Y."/>
            <person name="Chen M."/>
            <person name="Xu Y."/>
            <person name="Jin H."/>
            <person name="Xiao X."/>
            <person name="Hu G."/>
            <person name="Bao F."/>
            <person name="Hu Y."/>
            <person name="Wan P."/>
            <person name="Li L."/>
            <person name="Deng X."/>
            <person name="Kuang T."/>
            <person name="Xiang C."/>
            <person name="Zhu J.K."/>
            <person name="Oliver M.J."/>
            <person name="He Y."/>
        </authorList>
    </citation>
    <scope>NUCLEOTIDE SEQUENCE [LARGE SCALE GENOMIC DNA]</scope>
    <source>
        <strain evidence="9">cv. XS01</strain>
    </source>
</reference>
<evidence type="ECO:0000313" key="9">
    <source>
        <dbReference type="Proteomes" id="UP000250235"/>
    </source>
</evidence>
<dbReference type="PANTHER" id="PTHR35740">
    <property type="entry name" value="OS12G0111700 PROTEIN"/>
    <property type="match status" value="1"/>
</dbReference>
<keyword evidence="1" id="KW-0132">Cell division</keyword>